<dbReference type="EMBL" id="FR871757">
    <property type="protein sequence ID" value="CCB80300.1"/>
    <property type="molecule type" value="Genomic_DNA"/>
</dbReference>
<protein>
    <submittedName>
        <fullName evidence="1">Uncharacterized protein</fullName>
    </submittedName>
</protein>
<dbReference type="KEGG" id="hbi:HBZC1_13140"/>
<name>F8KQB1_HELBC</name>
<reference evidence="1 2" key="1">
    <citation type="journal article" date="2011" name="J. Bacteriol.">
        <title>Genome sequence of Helicobacter bizzozeronii strain CIII-1, an isolate from human gastric mucosa.</title>
        <authorList>
            <person name="Schott T."/>
            <person name="Rossi M."/>
            <person name="Hanninen M.L."/>
        </authorList>
    </citation>
    <scope>NUCLEOTIDE SEQUENCE [LARGE SCALE GENOMIC DNA]</scope>
    <source>
        <strain evidence="1 2">CIII-1</strain>
    </source>
</reference>
<proteinExistence type="predicted"/>
<dbReference type="AlphaFoldDB" id="F8KQB1"/>
<organism evidence="1 2">
    <name type="scientific">Helicobacter bizzozeronii (strain CIII-1)</name>
    <dbReference type="NCBI Taxonomy" id="1002804"/>
    <lineage>
        <taxon>Bacteria</taxon>
        <taxon>Pseudomonadati</taxon>
        <taxon>Campylobacterota</taxon>
        <taxon>Epsilonproteobacteria</taxon>
        <taxon>Campylobacterales</taxon>
        <taxon>Helicobacteraceae</taxon>
        <taxon>Helicobacter</taxon>
    </lineage>
</organism>
<evidence type="ECO:0000313" key="2">
    <source>
        <dbReference type="Proteomes" id="UP000008387"/>
    </source>
</evidence>
<sequence>MDYDTSVLRTQIFYRQSRDDPTNQRPISLQNFLESLNNGNLENLIHPI</sequence>
<gene>
    <name evidence="1" type="ordered locus">HBZC1_13140</name>
</gene>
<accession>F8KQB1</accession>
<dbReference type="HOGENOM" id="CLU_3153521_0_0_7"/>
<dbReference type="STRING" id="1002804.HBZC1_13140"/>
<dbReference type="Proteomes" id="UP000008387">
    <property type="component" value="Chromosome"/>
</dbReference>
<keyword evidence="2" id="KW-1185">Reference proteome</keyword>
<evidence type="ECO:0000313" key="1">
    <source>
        <dbReference type="EMBL" id="CCB80300.1"/>
    </source>
</evidence>